<keyword evidence="2" id="KW-1185">Reference proteome</keyword>
<dbReference type="Proteomes" id="UP000184255">
    <property type="component" value="Unassembled WGS sequence"/>
</dbReference>
<protein>
    <submittedName>
        <fullName evidence="1">Uncharacterized protein</fullName>
    </submittedName>
</protein>
<sequence length="594" mass="67830">MPSIFENVRCDGCQAMIKDTETSAVLFYCADYPTGNWRHVTLNRSSRPTITQNTRCTFLHRLCFNVIQIMPNGQQRSQAEINCFRRAIGCRKLDLMRIFPPGLHIPEGHRLVSITAVRKTERYVFQSQSHILHKLAKTRELLDIVLSYCPDAYFWNLVLVLGLEDFAPTGNPVIEDLSRIEKWKRFQSLPDRGRHLKDPGCLLISLDSDGICEIERLGKHPHPPNYNPKVKLRKYVLANEKDLATVKNGLCCLTAGQRHPGFPTWDTQEPPKVLYPNDWSRRPFLQLEGCGMLNNHVPRATDIRVIRLDKMAELHLTFFCGQNAPFILGGPFAATKCWLTNYADHGRGPIPVPFVVPLHTPAIEQETLCLEIRLNEDSFSMLLETRSLGVVHAGLQAKSTTDPNNNTFSLRYRVTHPQLLFLWKGRGGALERTVSCAIYPEGVVLAPNHSPMVIGPQLSSFRPVFDSHRPAWSWAPLEHIRRIVVHERDGPGFIGMFIYYGNGAQRYIGDLARGNKDAKIRHRAFITPITRIYIETWPPSGQHTKMRVHFGSRGPRTCMHTEYKEHNLEGELHFWYGPWMTPELRVLPSGSWQA</sequence>
<dbReference type="RefSeq" id="XP_041681295.1">
    <property type="nucleotide sequence ID" value="XM_041830654.1"/>
</dbReference>
<evidence type="ECO:0000313" key="1">
    <source>
        <dbReference type="EMBL" id="CVK92078.1"/>
    </source>
</evidence>
<reference evidence="2" key="1">
    <citation type="journal article" date="2016" name="Genome Biol. Evol.">
        <title>Comparative 'omics' of the Fusarium fujikuroi species complex highlights differences in genetic potential and metabolite synthesis.</title>
        <authorList>
            <person name="Niehaus E.-M."/>
            <person name="Muensterkoetter M."/>
            <person name="Proctor R.H."/>
            <person name="Brown D.W."/>
            <person name="Sharon A."/>
            <person name="Idan Y."/>
            <person name="Oren-Young L."/>
            <person name="Sieber C.M."/>
            <person name="Novak O."/>
            <person name="Pencik A."/>
            <person name="Tarkowska D."/>
            <person name="Hromadova K."/>
            <person name="Freeman S."/>
            <person name="Maymon M."/>
            <person name="Elazar M."/>
            <person name="Youssef S.A."/>
            <person name="El-Shabrawy E.S.M."/>
            <person name="Shalaby A.B.A."/>
            <person name="Houterman P."/>
            <person name="Brock N.L."/>
            <person name="Burkhardt I."/>
            <person name="Tsavkelova E.A."/>
            <person name="Dickschat J.S."/>
            <person name="Galuszka P."/>
            <person name="Gueldener U."/>
            <person name="Tudzynski B."/>
        </authorList>
    </citation>
    <scope>NUCLEOTIDE SEQUENCE [LARGE SCALE GENOMIC DNA]</scope>
    <source>
        <strain evidence="2">MRC7560</strain>
    </source>
</reference>
<organism evidence="1 2">
    <name type="scientific">Fusarium mangiferae</name>
    <name type="common">Mango malformation disease fungus</name>
    <dbReference type="NCBI Taxonomy" id="192010"/>
    <lineage>
        <taxon>Eukaryota</taxon>
        <taxon>Fungi</taxon>
        <taxon>Dikarya</taxon>
        <taxon>Ascomycota</taxon>
        <taxon>Pezizomycotina</taxon>
        <taxon>Sordariomycetes</taxon>
        <taxon>Hypocreomycetidae</taxon>
        <taxon>Hypocreales</taxon>
        <taxon>Nectriaceae</taxon>
        <taxon>Fusarium</taxon>
        <taxon>Fusarium fujikuroi species complex</taxon>
    </lineage>
</organism>
<dbReference type="EMBL" id="FCQH01000005">
    <property type="protein sequence ID" value="CVK92078.1"/>
    <property type="molecule type" value="Genomic_DNA"/>
</dbReference>
<name>A0A1L7T001_FUSMA</name>
<proteinExistence type="predicted"/>
<evidence type="ECO:0000313" key="2">
    <source>
        <dbReference type="Proteomes" id="UP000184255"/>
    </source>
</evidence>
<comment type="caution">
    <text evidence="1">The sequence shown here is derived from an EMBL/GenBank/DDBJ whole genome shotgun (WGS) entry which is preliminary data.</text>
</comment>
<dbReference type="GeneID" id="65086335"/>
<gene>
    <name evidence="1" type="ORF">FMAN_07074</name>
</gene>
<dbReference type="VEuPathDB" id="FungiDB:FMAN_07074"/>
<dbReference type="AlphaFoldDB" id="A0A1L7T001"/>
<accession>A0A1L7T001</accession>